<protein>
    <recommendedName>
        <fullName evidence="1">Cyclic diguanosine monophosphate-binding protein</fullName>
        <shortName evidence="1">c-di-GMP-binding protein</shortName>
    </recommendedName>
    <alternativeName>
        <fullName evidence="1">Pilz domain-containing protein</fullName>
    </alternativeName>
</protein>
<dbReference type="InterPro" id="IPR009875">
    <property type="entry name" value="PilZ_domain"/>
</dbReference>
<accession>A0A0B9GZ10</accession>
<dbReference type="Proteomes" id="UP000031278">
    <property type="component" value="Unassembled WGS sequence"/>
</dbReference>
<dbReference type="GO" id="GO:0035438">
    <property type="term" value="F:cyclic-di-GMP binding"/>
    <property type="evidence" value="ECO:0007669"/>
    <property type="project" value="InterPro"/>
</dbReference>
<comment type="caution">
    <text evidence="3">The sequence shown here is derived from an EMBL/GenBank/DDBJ whole genome shotgun (WGS) entry which is preliminary data.</text>
</comment>
<dbReference type="InterPro" id="IPR027021">
    <property type="entry name" value="C-di-GMP_BP_PA4608"/>
</dbReference>
<comment type="subunit">
    <text evidence="1">Monomer in both c-di-GMP-bound and free forms.</text>
</comment>
<evidence type="ECO:0000313" key="4">
    <source>
        <dbReference type="Proteomes" id="UP000031278"/>
    </source>
</evidence>
<proteinExistence type="predicted"/>
<dbReference type="SUPFAM" id="SSF141371">
    <property type="entry name" value="PilZ domain-like"/>
    <property type="match status" value="1"/>
</dbReference>
<dbReference type="EMBL" id="JWLZ01000135">
    <property type="protein sequence ID" value="KHT63986.1"/>
    <property type="molecule type" value="Genomic_DNA"/>
</dbReference>
<evidence type="ECO:0000313" key="3">
    <source>
        <dbReference type="EMBL" id="KHT63986.1"/>
    </source>
</evidence>
<sequence length="127" mass="14953">MVERRHFSRILYQVPATLINANGEWRAEVRDLSLQGILLTKPESWSPQDTDDRYFISFCLHDSDIELRMETRLVHHDAAYLRMHIFHIDLESAGHLRRLVELNVGTDELLHRELEQLTDLHKHSGES</sequence>
<gene>
    <name evidence="3" type="ORF">RJ45_08720</name>
</gene>
<dbReference type="Gene3D" id="2.40.10.220">
    <property type="entry name" value="predicted glycosyltransferase like domains"/>
    <property type="match status" value="1"/>
</dbReference>
<comment type="function">
    <text evidence="1">Binds the second messenger bis-(3'-5') cyclic dimeric guanosine monophosphate (c-di-GMP). Can bind two c-di-GMP molecules per monomer. May play a role in bacterial second-messenger regulated processes. Binding to c-di-GMP induces a conformational change of the C- and N-termini resulting in the exposure of a highly negative surface on one side of the protein to a possible effector protein.</text>
</comment>
<reference evidence="3 4" key="1">
    <citation type="submission" date="2014-12" db="EMBL/GenBank/DDBJ databases">
        <title>Genome sequencing of Photobacterium gaetbulicola AD005a.</title>
        <authorList>
            <person name="Adrian T.G.S."/>
            <person name="Chan K.G."/>
        </authorList>
    </citation>
    <scope>NUCLEOTIDE SEQUENCE [LARGE SCALE GENOMIC DNA]</scope>
    <source>
        <strain evidence="3 4">AD005a</strain>
    </source>
</reference>
<evidence type="ECO:0000256" key="1">
    <source>
        <dbReference type="PIRNR" id="PIRNR028141"/>
    </source>
</evidence>
<feature type="domain" description="PilZ" evidence="2">
    <location>
        <begin position="3"/>
        <end position="101"/>
    </location>
</feature>
<dbReference type="AlphaFoldDB" id="A0A0B9GZ10"/>
<evidence type="ECO:0000259" key="2">
    <source>
        <dbReference type="Pfam" id="PF07238"/>
    </source>
</evidence>
<dbReference type="Pfam" id="PF07238">
    <property type="entry name" value="PilZ"/>
    <property type="match status" value="1"/>
</dbReference>
<keyword evidence="1" id="KW-0547">Nucleotide-binding</keyword>
<dbReference type="PIRSF" id="PIRSF028141">
    <property type="entry name" value="C-di-GMP_BP_PA4608"/>
    <property type="match status" value="1"/>
</dbReference>
<organism evidence="3 4">
    <name type="scientific">Photobacterium gaetbulicola</name>
    <dbReference type="NCBI Taxonomy" id="1295392"/>
    <lineage>
        <taxon>Bacteria</taxon>
        <taxon>Pseudomonadati</taxon>
        <taxon>Pseudomonadota</taxon>
        <taxon>Gammaproteobacteria</taxon>
        <taxon>Vibrionales</taxon>
        <taxon>Vibrionaceae</taxon>
        <taxon>Photobacterium</taxon>
    </lineage>
</organism>
<keyword evidence="1" id="KW-0973">c-di-GMP</keyword>
<name>A0A0B9GZ10_9GAMM</name>
<dbReference type="RefSeq" id="WP_039460716.1">
    <property type="nucleotide sequence ID" value="NZ_JWLZ01000135.1"/>
</dbReference>